<dbReference type="GO" id="GO:0043328">
    <property type="term" value="P:protein transport to vacuole involved in ubiquitin-dependent protein catabolic process via the multivesicular body sorting pathway"/>
    <property type="evidence" value="ECO:0007669"/>
    <property type="project" value="TreeGrafter"/>
</dbReference>
<dbReference type="InterPro" id="IPR007143">
    <property type="entry name" value="Vps28"/>
</dbReference>
<comment type="similarity">
    <text evidence="5">Belongs to the VPS28 family.</text>
</comment>
<name>A0A9N9CJQ4_9GLOM</name>
<feature type="non-terminal residue" evidence="8">
    <location>
        <position position="1"/>
    </location>
</feature>
<evidence type="ECO:0000313" key="8">
    <source>
        <dbReference type="EMBL" id="CAG8605956.1"/>
    </source>
</evidence>
<keyword evidence="3" id="KW-0967">Endosome</keyword>
<dbReference type="Proteomes" id="UP000789342">
    <property type="component" value="Unassembled WGS sequence"/>
</dbReference>
<dbReference type="OrthoDB" id="2671at2759"/>
<evidence type="ECO:0000256" key="5">
    <source>
        <dbReference type="PROSITE-ProRule" id="PRU00645"/>
    </source>
</evidence>
<organism evidence="8 9">
    <name type="scientific">Acaulospora morrowiae</name>
    <dbReference type="NCBI Taxonomy" id="94023"/>
    <lineage>
        <taxon>Eukaryota</taxon>
        <taxon>Fungi</taxon>
        <taxon>Fungi incertae sedis</taxon>
        <taxon>Mucoromycota</taxon>
        <taxon>Glomeromycotina</taxon>
        <taxon>Glomeromycetes</taxon>
        <taxon>Diversisporales</taxon>
        <taxon>Acaulosporaceae</taxon>
        <taxon>Acaulospora</taxon>
    </lineage>
</organism>
<dbReference type="AlphaFoldDB" id="A0A9N9CJQ4"/>
<evidence type="ECO:0000259" key="7">
    <source>
        <dbReference type="PROSITE" id="PS51313"/>
    </source>
</evidence>
<reference evidence="8" key="1">
    <citation type="submission" date="2021-06" db="EMBL/GenBank/DDBJ databases">
        <authorList>
            <person name="Kallberg Y."/>
            <person name="Tangrot J."/>
            <person name="Rosling A."/>
        </authorList>
    </citation>
    <scope>NUCLEOTIDE SEQUENCE</scope>
    <source>
        <strain evidence="8">CL551</strain>
    </source>
</reference>
<evidence type="ECO:0000313" key="9">
    <source>
        <dbReference type="Proteomes" id="UP000789342"/>
    </source>
</evidence>
<protein>
    <submittedName>
        <fullName evidence="8">5783_t:CDS:1</fullName>
    </submittedName>
</protein>
<dbReference type="SUPFAM" id="SSF140111">
    <property type="entry name" value="Endosomal sorting complex assembly domain"/>
    <property type="match status" value="1"/>
</dbReference>
<dbReference type="EMBL" id="CAJVPV010006493">
    <property type="protein sequence ID" value="CAG8605956.1"/>
    <property type="molecule type" value="Genomic_DNA"/>
</dbReference>
<dbReference type="InterPro" id="IPR037202">
    <property type="entry name" value="ESCRT_assembly_dom"/>
</dbReference>
<dbReference type="PANTHER" id="PTHR12937">
    <property type="entry name" value="VACUOLAR PROTEIN SORTING 28, ISOFORM 2 VPS28"/>
    <property type="match status" value="1"/>
</dbReference>
<keyword evidence="4 5" id="KW-0653">Protein transport</keyword>
<dbReference type="InterPro" id="IPR038358">
    <property type="entry name" value="VPS28_N_sf"/>
</dbReference>
<evidence type="ECO:0000256" key="6">
    <source>
        <dbReference type="SAM" id="MobiDB-lite"/>
    </source>
</evidence>
<dbReference type="GO" id="GO:0044877">
    <property type="term" value="F:protein-containing complex binding"/>
    <property type="evidence" value="ECO:0007669"/>
    <property type="project" value="TreeGrafter"/>
</dbReference>
<evidence type="ECO:0000256" key="4">
    <source>
        <dbReference type="ARBA" id="ARBA00022927"/>
    </source>
</evidence>
<dbReference type="Gene3D" id="1.20.1440.200">
    <property type="match status" value="1"/>
</dbReference>
<evidence type="ECO:0000256" key="3">
    <source>
        <dbReference type="ARBA" id="ARBA00022753"/>
    </source>
</evidence>
<dbReference type="PANTHER" id="PTHR12937:SF0">
    <property type="entry name" value="VACUOLAR PROTEIN SORTING-ASSOCIATED PROTEIN 28 HOMOLOG"/>
    <property type="match status" value="1"/>
</dbReference>
<keyword evidence="9" id="KW-1185">Reference proteome</keyword>
<proteinExistence type="inferred from homology"/>
<feature type="compositionally biased region" description="Polar residues" evidence="6">
    <location>
        <begin position="1"/>
        <end position="10"/>
    </location>
</feature>
<accession>A0A9N9CJQ4</accession>
<comment type="caution">
    <text evidence="8">The sequence shown here is derived from an EMBL/GenBank/DDBJ whole genome shotgun (WGS) entry which is preliminary data.</text>
</comment>
<gene>
    <name evidence="8" type="ORF">AMORRO_LOCUS7994</name>
</gene>
<dbReference type="PROSITE" id="PS51313">
    <property type="entry name" value="VPS28_N"/>
    <property type="match status" value="1"/>
</dbReference>
<dbReference type="InterPro" id="IPR017898">
    <property type="entry name" value="VPS28_N"/>
</dbReference>
<dbReference type="GO" id="GO:0000813">
    <property type="term" value="C:ESCRT I complex"/>
    <property type="evidence" value="ECO:0007669"/>
    <property type="project" value="InterPro"/>
</dbReference>
<evidence type="ECO:0000256" key="1">
    <source>
        <dbReference type="ARBA" id="ARBA00004177"/>
    </source>
</evidence>
<comment type="subcellular location">
    <subcellularLocation>
        <location evidence="1">Endosome</location>
    </subcellularLocation>
</comment>
<feature type="domain" description="VPS28 N-terminal" evidence="7">
    <location>
        <begin position="22"/>
        <end position="100"/>
    </location>
</feature>
<dbReference type="Pfam" id="PF03997">
    <property type="entry name" value="VPS28"/>
    <property type="match status" value="1"/>
</dbReference>
<feature type="region of interest" description="Disordered" evidence="6">
    <location>
        <begin position="1"/>
        <end position="24"/>
    </location>
</feature>
<sequence>MANTPASFSYLSEFGTPISPNSSEPNYILDEEVKLYANNKEREKYENLADVYAIIITMEYLEKAYVRDSVSAAELTQYKTAMNLVSDLIPDLDKFMKDYK</sequence>
<keyword evidence="2 5" id="KW-0813">Transport</keyword>
<evidence type="ECO:0000256" key="2">
    <source>
        <dbReference type="ARBA" id="ARBA00022448"/>
    </source>
</evidence>